<protein>
    <recommendedName>
        <fullName evidence="4">Lipoprotein</fullName>
    </recommendedName>
</protein>
<proteinExistence type="predicted"/>
<reference evidence="2 3" key="1">
    <citation type="submission" date="2022-11" db="EMBL/GenBank/DDBJ databases">
        <title>Minimal conservation of predation-associated metabolite biosynthetic gene clusters underscores biosynthetic potential of Myxococcota including descriptions for ten novel species: Archangium lansinium sp. nov., Myxococcus landrumus sp. nov., Nannocystis bai.</title>
        <authorList>
            <person name="Ahearne A."/>
            <person name="Stevens C."/>
            <person name="Dowd S."/>
        </authorList>
    </citation>
    <scope>NUCLEOTIDE SEQUENCE [LARGE SCALE GENOMIC DNA]</scope>
    <source>
        <strain evidence="2 3">NCWAL01</strain>
    </source>
</reference>
<keyword evidence="3" id="KW-1185">Reference proteome</keyword>
<evidence type="ECO:0000313" key="2">
    <source>
        <dbReference type="EMBL" id="MDC0707689.1"/>
    </source>
</evidence>
<evidence type="ECO:0008006" key="4">
    <source>
        <dbReference type="Google" id="ProtNLM"/>
    </source>
</evidence>
<gene>
    <name evidence="2" type="ORF">POL68_04340</name>
</gene>
<keyword evidence="1" id="KW-0732">Signal</keyword>
<organism evidence="2 3">
    <name type="scientific">Stigmatella ashevillensis</name>
    <dbReference type="NCBI Taxonomy" id="2995309"/>
    <lineage>
        <taxon>Bacteria</taxon>
        <taxon>Pseudomonadati</taxon>
        <taxon>Myxococcota</taxon>
        <taxon>Myxococcia</taxon>
        <taxon>Myxococcales</taxon>
        <taxon>Cystobacterineae</taxon>
        <taxon>Archangiaceae</taxon>
        <taxon>Stigmatella</taxon>
    </lineage>
</organism>
<feature type="signal peptide" evidence="1">
    <location>
        <begin position="1"/>
        <end position="21"/>
    </location>
</feature>
<dbReference type="RefSeq" id="WP_272134923.1">
    <property type="nucleotide sequence ID" value="NZ_JAQNDM010000002.1"/>
</dbReference>
<dbReference type="EMBL" id="JAQNDM010000002">
    <property type="protein sequence ID" value="MDC0707689.1"/>
    <property type="molecule type" value="Genomic_DNA"/>
</dbReference>
<accession>A0ABT5D201</accession>
<dbReference type="Proteomes" id="UP001221838">
    <property type="component" value="Unassembled WGS sequence"/>
</dbReference>
<name>A0ABT5D201_9BACT</name>
<dbReference type="PROSITE" id="PS51257">
    <property type="entry name" value="PROKAR_LIPOPROTEIN"/>
    <property type="match status" value="1"/>
</dbReference>
<sequence length="79" mass="8372">MRFIAIVGLLGVLSGCGPATEAEAPANADQVEQLAPPETWCNSYKTQQYCPGYAGCYWVSTNPEGKKCTAKAVEAKSSL</sequence>
<feature type="chain" id="PRO_5046980362" description="Lipoprotein" evidence="1">
    <location>
        <begin position="22"/>
        <end position="79"/>
    </location>
</feature>
<comment type="caution">
    <text evidence="2">The sequence shown here is derived from an EMBL/GenBank/DDBJ whole genome shotgun (WGS) entry which is preliminary data.</text>
</comment>
<evidence type="ECO:0000313" key="3">
    <source>
        <dbReference type="Proteomes" id="UP001221838"/>
    </source>
</evidence>
<evidence type="ECO:0000256" key="1">
    <source>
        <dbReference type="SAM" id="SignalP"/>
    </source>
</evidence>